<dbReference type="Proteomes" id="UP000439903">
    <property type="component" value="Unassembled WGS sequence"/>
</dbReference>
<feature type="chain" id="PRO_5034848978" description="Secreted protein" evidence="1">
    <location>
        <begin position="30"/>
        <end position="108"/>
    </location>
</feature>
<evidence type="ECO:0008006" key="4">
    <source>
        <dbReference type="Google" id="ProtNLM"/>
    </source>
</evidence>
<evidence type="ECO:0000313" key="2">
    <source>
        <dbReference type="EMBL" id="KAF0384358.1"/>
    </source>
</evidence>
<evidence type="ECO:0000313" key="3">
    <source>
        <dbReference type="Proteomes" id="UP000439903"/>
    </source>
</evidence>
<sequence length="108" mass="12309">MLLQSAITNALCLIMKSIWCSCEVHSTNALPYLFKVSVKHIANIMTQRNQSACFCEVLSLRNDFSHSVNVRSLDFVVVCPEFNRICIRGRQNGKSKIEKLNLPPQRLQ</sequence>
<accession>A0A8H3WZZ8</accession>
<organism evidence="2 3">
    <name type="scientific">Gigaspora margarita</name>
    <dbReference type="NCBI Taxonomy" id="4874"/>
    <lineage>
        <taxon>Eukaryota</taxon>
        <taxon>Fungi</taxon>
        <taxon>Fungi incertae sedis</taxon>
        <taxon>Mucoromycota</taxon>
        <taxon>Glomeromycotina</taxon>
        <taxon>Glomeromycetes</taxon>
        <taxon>Diversisporales</taxon>
        <taxon>Gigasporaceae</taxon>
        <taxon>Gigaspora</taxon>
    </lineage>
</organism>
<evidence type="ECO:0000256" key="1">
    <source>
        <dbReference type="SAM" id="SignalP"/>
    </source>
</evidence>
<protein>
    <recommendedName>
        <fullName evidence="4">Secreted protein</fullName>
    </recommendedName>
</protein>
<gene>
    <name evidence="2" type="ORF">F8M41_011641</name>
</gene>
<keyword evidence="3" id="KW-1185">Reference proteome</keyword>
<comment type="caution">
    <text evidence="2">The sequence shown here is derived from an EMBL/GenBank/DDBJ whole genome shotgun (WGS) entry which is preliminary data.</text>
</comment>
<dbReference type="AlphaFoldDB" id="A0A8H3WZZ8"/>
<proteinExistence type="predicted"/>
<keyword evidence="1" id="KW-0732">Signal</keyword>
<feature type="signal peptide" evidence="1">
    <location>
        <begin position="1"/>
        <end position="29"/>
    </location>
</feature>
<reference evidence="2 3" key="1">
    <citation type="journal article" date="2019" name="Environ. Microbiol.">
        <title>At the nexus of three kingdoms: the genome of the mycorrhizal fungus Gigaspora margarita provides insights into plant, endobacterial and fungal interactions.</title>
        <authorList>
            <person name="Venice F."/>
            <person name="Ghignone S."/>
            <person name="Salvioli di Fossalunga A."/>
            <person name="Amselem J."/>
            <person name="Novero M."/>
            <person name="Xianan X."/>
            <person name="Sedzielewska Toro K."/>
            <person name="Morin E."/>
            <person name="Lipzen A."/>
            <person name="Grigoriev I.V."/>
            <person name="Henrissat B."/>
            <person name="Martin F.M."/>
            <person name="Bonfante P."/>
        </authorList>
    </citation>
    <scope>NUCLEOTIDE SEQUENCE [LARGE SCALE GENOMIC DNA]</scope>
    <source>
        <strain evidence="2 3">BEG34</strain>
    </source>
</reference>
<dbReference type="EMBL" id="WTPW01002385">
    <property type="protein sequence ID" value="KAF0384358.1"/>
    <property type="molecule type" value="Genomic_DNA"/>
</dbReference>
<name>A0A8H3WZZ8_GIGMA</name>